<dbReference type="Proteomes" id="UP001057375">
    <property type="component" value="Unassembled WGS sequence"/>
</dbReference>
<keyword evidence="2" id="KW-1185">Reference proteome</keyword>
<comment type="caution">
    <text evidence="1">The sequence shown here is derived from an EMBL/GenBank/DDBJ whole genome shotgun (WGS) entry which is preliminary data.</text>
</comment>
<evidence type="ECO:0000313" key="1">
    <source>
        <dbReference type="EMBL" id="GKT28240.1"/>
    </source>
</evidence>
<dbReference type="PANTHER" id="PTHR12311">
    <property type="entry name" value="ACTIVATOR OF BASAL TRANSCRIPTION 1"/>
    <property type="match status" value="1"/>
</dbReference>
<organism evidence="1 2">
    <name type="scientific">Aduncisulcus paluster</name>
    <dbReference type="NCBI Taxonomy" id="2918883"/>
    <lineage>
        <taxon>Eukaryota</taxon>
        <taxon>Metamonada</taxon>
        <taxon>Carpediemonas-like organisms</taxon>
        <taxon>Aduncisulcus</taxon>
    </lineage>
</organism>
<gene>
    <name evidence="1" type="ORF">ADUPG1_000528</name>
</gene>
<dbReference type="PANTHER" id="PTHR12311:SF7">
    <property type="entry name" value="ACTIVATOR OF BASAL TRANSCRIPTION 1"/>
    <property type="match status" value="1"/>
</dbReference>
<proteinExistence type="predicted"/>
<name>A0ABQ5K6T7_9EUKA</name>
<accession>A0ABQ5K6T7</accession>
<evidence type="ECO:0000313" key="2">
    <source>
        <dbReference type="Proteomes" id="UP001057375"/>
    </source>
</evidence>
<sequence length="209" mass="24364">MERGIVKLVQVPLGLDPELCRQFISKHTKVFRIHFKRRKVSDGVRSMKRKHTILRFECGWFEVESFDEANRLVKMLNGTPITKKKCELAKSNWSLVVSDKDTDWEDIEVSESYEKVLRARKLKKSLSKAKEKQIRVKDRVLKDQARHYIVRRKEKKEAARKQQEGKGIGKIGKYGDSFQTVVGISSFASKSQKKSKSRCIDKEIFNSIF</sequence>
<dbReference type="EMBL" id="BQXS01000196">
    <property type="protein sequence ID" value="GKT28240.1"/>
    <property type="molecule type" value="Genomic_DNA"/>
</dbReference>
<protein>
    <submittedName>
        <fullName evidence="1">ABT1/Esf2 like protein</fullName>
    </submittedName>
</protein>
<reference evidence="1" key="1">
    <citation type="submission" date="2022-03" db="EMBL/GenBank/DDBJ databases">
        <title>Draft genome sequence of Aduncisulcus paluster, a free-living microaerophilic Fornicata.</title>
        <authorList>
            <person name="Yuyama I."/>
            <person name="Kume K."/>
            <person name="Tamura T."/>
            <person name="Inagaki Y."/>
            <person name="Hashimoto T."/>
        </authorList>
    </citation>
    <scope>NUCLEOTIDE SEQUENCE</scope>
    <source>
        <strain evidence="1">NY0171</strain>
    </source>
</reference>
<dbReference type="InterPro" id="IPR039119">
    <property type="entry name" value="ABT1/Esf2"/>
</dbReference>